<evidence type="ECO:0000313" key="3">
    <source>
        <dbReference type="Proteomes" id="UP000800093"/>
    </source>
</evidence>
<feature type="compositionally biased region" description="Basic and acidic residues" evidence="1">
    <location>
        <begin position="50"/>
        <end position="66"/>
    </location>
</feature>
<gene>
    <name evidence="2" type="ORF">CC78DRAFT_576937</name>
</gene>
<name>A0A9P4N908_9PLEO</name>
<organism evidence="2 3">
    <name type="scientific">Lojkania enalia</name>
    <dbReference type="NCBI Taxonomy" id="147567"/>
    <lineage>
        <taxon>Eukaryota</taxon>
        <taxon>Fungi</taxon>
        <taxon>Dikarya</taxon>
        <taxon>Ascomycota</taxon>
        <taxon>Pezizomycotina</taxon>
        <taxon>Dothideomycetes</taxon>
        <taxon>Pleosporomycetidae</taxon>
        <taxon>Pleosporales</taxon>
        <taxon>Pleosporales incertae sedis</taxon>
        <taxon>Lojkania</taxon>
    </lineage>
</organism>
<comment type="caution">
    <text evidence="2">The sequence shown here is derived from an EMBL/GenBank/DDBJ whole genome shotgun (WGS) entry which is preliminary data.</text>
</comment>
<evidence type="ECO:0000256" key="1">
    <source>
        <dbReference type="SAM" id="MobiDB-lite"/>
    </source>
</evidence>
<dbReference type="AlphaFoldDB" id="A0A9P4N908"/>
<proteinExistence type="predicted"/>
<dbReference type="EMBL" id="ML986590">
    <property type="protein sequence ID" value="KAF2267566.1"/>
    <property type="molecule type" value="Genomic_DNA"/>
</dbReference>
<reference evidence="3" key="1">
    <citation type="journal article" date="2020" name="Stud. Mycol.">
        <title>101 Dothideomycetes genomes: A test case for predicting lifestyles and emergence of pathogens.</title>
        <authorList>
            <person name="Haridas S."/>
            <person name="Albert R."/>
            <person name="Binder M."/>
            <person name="Bloem J."/>
            <person name="LaButti K."/>
            <person name="Salamov A."/>
            <person name="Andreopoulos B."/>
            <person name="Baker S."/>
            <person name="Barry K."/>
            <person name="Bills G."/>
            <person name="Bluhm B."/>
            <person name="Cannon C."/>
            <person name="Castanera R."/>
            <person name="Culley D."/>
            <person name="Daum C."/>
            <person name="Ezra D."/>
            <person name="Gonzalez J."/>
            <person name="Henrissat B."/>
            <person name="Kuo A."/>
            <person name="Liang C."/>
            <person name="Lipzen A."/>
            <person name="Lutzoni F."/>
            <person name="Magnuson J."/>
            <person name="Mondo S."/>
            <person name="Nolan M."/>
            <person name="Ohm R."/>
            <person name="Pangilinan J."/>
            <person name="Park H.-J."/>
            <person name="Ramirez L."/>
            <person name="Alfaro M."/>
            <person name="Sun H."/>
            <person name="Tritt A."/>
            <person name="Yoshinaga Y."/>
            <person name="Zwiers L.-H."/>
            <person name="Turgeon B."/>
            <person name="Goodwin S."/>
            <person name="Spatafora J."/>
            <person name="Crous P."/>
            <person name="Grigoriev I."/>
        </authorList>
    </citation>
    <scope>NUCLEOTIDE SEQUENCE [LARGE SCALE GENOMIC DNA]</scope>
    <source>
        <strain evidence="3">CBS 304.66</strain>
    </source>
</reference>
<feature type="region of interest" description="Disordered" evidence="1">
    <location>
        <begin position="44"/>
        <end position="91"/>
    </location>
</feature>
<evidence type="ECO:0000313" key="2">
    <source>
        <dbReference type="EMBL" id="KAF2267566.1"/>
    </source>
</evidence>
<protein>
    <submittedName>
        <fullName evidence="2">Uncharacterized protein</fullName>
    </submittedName>
</protein>
<keyword evidence="3" id="KW-1185">Reference proteome</keyword>
<accession>A0A9P4N908</accession>
<feature type="region of interest" description="Disordered" evidence="1">
    <location>
        <begin position="1"/>
        <end position="21"/>
    </location>
</feature>
<sequence>MSSKALSPVPKLPAPSVAEEAMPENEDFKYNALLVLCYERGLISGGNNQKKHDGENVSTSKERNFSDEETESEIVGQRREKEEEGDWMRGQ</sequence>
<dbReference type="Proteomes" id="UP000800093">
    <property type="component" value="Unassembled WGS sequence"/>
</dbReference>